<protein>
    <recommendedName>
        <fullName evidence="4 13">MICOS complex subunit MIC60</fullName>
    </recommendedName>
    <alternativeName>
        <fullName evidence="13">Mitofilin</fullName>
    </alternativeName>
</protein>
<evidence type="ECO:0000256" key="10">
    <source>
        <dbReference type="ARBA" id="ARBA00023128"/>
    </source>
</evidence>
<comment type="subcellular location">
    <subcellularLocation>
        <location evidence="1 13">Mitochondrion inner membrane</location>
        <topology evidence="1 13">Single-pass membrane protein</topology>
    </subcellularLocation>
</comment>
<evidence type="ECO:0000256" key="14">
    <source>
        <dbReference type="SAM" id="MobiDB-lite"/>
    </source>
</evidence>
<dbReference type="PANTHER" id="PTHR15415:SF7">
    <property type="entry name" value="MICOS COMPLEX SUBUNIT MIC60"/>
    <property type="match status" value="1"/>
</dbReference>
<dbReference type="EMBL" id="ONZQ02000006">
    <property type="protein sequence ID" value="SPO02538.1"/>
    <property type="molecule type" value="Genomic_DNA"/>
</dbReference>
<evidence type="ECO:0000256" key="7">
    <source>
        <dbReference type="ARBA" id="ARBA00022946"/>
    </source>
</evidence>
<keyword evidence="16" id="KW-1185">Reference proteome</keyword>
<evidence type="ECO:0000256" key="13">
    <source>
        <dbReference type="RuleBase" id="RU363000"/>
    </source>
</evidence>
<evidence type="ECO:0000313" key="16">
    <source>
        <dbReference type="Proteomes" id="UP001187682"/>
    </source>
</evidence>
<feature type="compositionally biased region" description="Basic and acidic residues" evidence="14">
    <location>
        <begin position="210"/>
        <end position="221"/>
    </location>
</feature>
<evidence type="ECO:0000256" key="5">
    <source>
        <dbReference type="ARBA" id="ARBA00022692"/>
    </source>
</evidence>
<feature type="compositionally biased region" description="Low complexity" evidence="14">
    <location>
        <begin position="62"/>
        <end position="76"/>
    </location>
</feature>
<keyword evidence="6 13" id="KW-0999">Mitochondrion inner membrane</keyword>
<dbReference type="AlphaFoldDB" id="A0AAE8MZI0"/>
<evidence type="ECO:0000256" key="4">
    <source>
        <dbReference type="ARBA" id="ARBA00018116"/>
    </source>
</evidence>
<keyword evidence="10 13" id="KW-0496">Mitochondrion</keyword>
<evidence type="ECO:0000256" key="1">
    <source>
        <dbReference type="ARBA" id="ARBA00004434"/>
    </source>
</evidence>
<feature type="transmembrane region" description="Helical" evidence="13">
    <location>
        <begin position="111"/>
        <end position="130"/>
    </location>
</feature>
<comment type="subunit">
    <text evidence="3 13">Component of the mitochondrial contact site and cristae organizing system (MICOS) complex.</text>
</comment>
<keyword evidence="5 13" id="KW-0812">Transmembrane</keyword>
<evidence type="ECO:0000256" key="6">
    <source>
        <dbReference type="ARBA" id="ARBA00022792"/>
    </source>
</evidence>
<dbReference type="PANTHER" id="PTHR15415">
    <property type="entry name" value="MITOFILIN"/>
    <property type="match status" value="1"/>
</dbReference>
<keyword evidence="7" id="KW-0809">Transit peptide</keyword>
<evidence type="ECO:0000256" key="9">
    <source>
        <dbReference type="ARBA" id="ARBA00023054"/>
    </source>
</evidence>
<name>A0AAE8MZI0_9PEZI</name>
<evidence type="ECO:0000256" key="2">
    <source>
        <dbReference type="ARBA" id="ARBA00010877"/>
    </source>
</evidence>
<dbReference type="GO" id="GO:0061617">
    <property type="term" value="C:MICOS complex"/>
    <property type="evidence" value="ECO:0007669"/>
    <property type="project" value="TreeGrafter"/>
</dbReference>
<accession>A0AAE8MZI0</accession>
<evidence type="ECO:0000256" key="11">
    <source>
        <dbReference type="ARBA" id="ARBA00023136"/>
    </source>
</evidence>
<gene>
    <name evidence="15" type="ORF">DNG_05211</name>
</gene>
<dbReference type="Pfam" id="PF09731">
    <property type="entry name" value="Mitofilin"/>
    <property type="match status" value="2"/>
</dbReference>
<feature type="region of interest" description="Disordered" evidence="14">
    <location>
        <begin position="57"/>
        <end position="76"/>
    </location>
</feature>
<dbReference type="GO" id="GO:0042407">
    <property type="term" value="P:cristae formation"/>
    <property type="evidence" value="ECO:0007669"/>
    <property type="project" value="TreeGrafter"/>
</dbReference>
<feature type="region of interest" description="Disordered" evidence="14">
    <location>
        <begin position="184"/>
        <end position="227"/>
    </location>
</feature>
<reference evidence="15" key="1">
    <citation type="submission" date="2018-03" db="EMBL/GenBank/DDBJ databases">
        <authorList>
            <person name="Guldener U."/>
        </authorList>
    </citation>
    <scope>NUCLEOTIDE SEQUENCE</scope>
</reference>
<evidence type="ECO:0000256" key="8">
    <source>
        <dbReference type="ARBA" id="ARBA00022989"/>
    </source>
</evidence>
<organism evidence="15 16">
    <name type="scientific">Cephalotrichum gorgonifer</name>
    <dbReference type="NCBI Taxonomy" id="2041049"/>
    <lineage>
        <taxon>Eukaryota</taxon>
        <taxon>Fungi</taxon>
        <taxon>Dikarya</taxon>
        <taxon>Ascomycota</taxon>
        <taxon>Pezizomycotina</taxon>
        <taxon>Sordariomycetes</taxon>
        <taxon>Hypocreomycetidae</taxon>
        <taxon>Microascales</taxon>
        <taxon>Microascaceae</taxon>
        <taxon>Cephalotrichum</taxon>
    </lineage>
</organism>
<keyword evidence="8 13" id="KW-1133">Transmembrane helix</keyword>
<evidence type="ECO:0000256" key="3">
    <source>
        <dbReference type="ARBA" id="ARBA00011875"/>
    </source>
</evidence>
<dbReference type="InterPro" id="IPR019133">
    <property type="entry name" value="MIC60"/>
</dbReference>
<sequence length="652" mass="70889">MLRTSLQSARTLGAPARQSWAALSSRRVLVTRRYFADDKKPSVDAVKANASTVKPSVEYPKPKAAPIDPAAAATTPKVNATPDATAKAANTPPPPPPSKEKKGILRRLRNFIFTLTVLGALSFGGGVWYARINDKFHDLFTTYVPLGENVVLYLEELDFRKRFPDSSDRVSKAGGSEVTIPAASGASWRVADGGEPAGRRSSAVGKSKPKPKEPIVKEEPKPAPAVVDPPKVVEKAAAPATPEPVAVVPVVAVEPEVIVAAVEPQFKAPEVNEPSRYPPLATIDALSVADAKEPIVQDLVRMVNDLITVINADKAHGRYGSTITKAKSDVEKVGRKLDAMRAEIEKKAVAEVKVKLEEFDKAANALVERVESAMVAQERSWRAEFEEEMAKVRESYDEKARVLLERERRLQEEKTTTKLLEQALALKKEFISEVRGQVEKEREGRLGKLDKLSSAVKELEALTAGWNDVVDANIKTQHLHVAVEAVKASLEDATHAKPFIKELVALKQIADGDPVVDAAIASINPSAYQKGVATPAQLIDRFRRVATEVRKASLLPDDAGVASHATSWALSKVMFKKEGLVAGDDVESVLGRAQMYLEEGDLDSAAREVNGLEGWAKTLSVDWLGEVRKVLEVRQALEVIATEARLQSLRVD</sequence>
<dbReference type="Proteomes" id="UP001187682">
    <property type="component" value="Unassembled WGS sequence"/>
</dbReference>
<keyword evidence="9" id="KW-0175">Coiled coil</keyword>
<comment type="similarity">
    <text evidence="2 13">Belongs to the MICOS complex subunit Mic60 family.</text>
</comment>
<comment type="function">
    <text evidence="12">Component of the MICOS complex, a large protein complex of the mitochondrial inner membrane that plays crucial roles in the maintenance of crista junctions, inner membrane architecture, and formation of contact sites to the outer membrane. Plays a role in keeping cristae membranes connected to the inner boundary membrane. Also promotes protein import via the mitochondrial intermembrane space assembly (MIA) pathway.</text>
</comment>
<evidence type="ECO:0000256" key="12">
    <source>
        <dbReference type="ARBA" id="ARBA00025571"/>
    </source>
</evidence>
<evidence type="ECO:0000313" key="15">
    <source>
        <dbReference type="EMBL" id="SPO02538.1"/>
    </source>
</evidence>
<keyword evidence="11 13" id="KW-0472">Membrane</keyword>
<feature type="region of interest" description="Disordered" evidence="14">
    <location>
        <begin position="83"/>
        <end position="102"/>
    </location>
</feature>
<proteinExistence type="inferred from homology"/>
<comment type="caution">
    <text evidence="15">The sequence shown here is derived from an EMBL/GenBank/DDBJ whole genome shotgun (WGS) entry which is preliminary data.</text>
</comment>